<dbReference type="OrthoDB" id="5441022at2"/>
<dbReference type="PROSITE" id="PS51257">
    <property type="entry name" value="PROKAR_LIPOPROTEIN"/>
    <property type="match status" value="1"/>
</dbReference>
<evidence type="ECO:0000256" key="1">
    <source>
        <dbReference type="ARBA" id="ARBA00004370"/>
    </source>
</evidence>
<dbReference type="PANTHER" id="PTHR30332">
    <property type="entry name" value="PROBABLE GENERAL SECRETION PATHWAY PROTEIN D"/>
    <property type="match status" value="1"/>
</dbReference>
<keyword evidence="2" id="KW-0732">Signal</keyword>
<name>A0A1G9END4_9BACT</name>
<sequence>MKHFILFILIMSLCSCGGFKPSPQERSVKSRAAAMDYATKKKTVRVVHAPYLGAIPVELDEHRLPAVFARRITLHASGSASELAKQINELVPVRIEVENSGSASNEEGKQAANIMKLNYDGKLKGLLDSLCEYFGMGWEFDDLTSKVEITRFQTKSFSLAVAPGNISYESIITNKSQTSGGSADSSSIEGVGQTSKTSDSTSQTSQTNKATFVGDVWEDTSKAISTMLSKDGQVVVNQAAGMVTVTDTSTALRRVSKYIKSLNIKMGRQVALAVKVWALELNHNADAGFNLETALQAGQASLGLMGGQPYNTISGAGTLTAAILDGSWKDSKLVLRALKQNGRTTLLTSGSGIVMNNQALPVQVVKRDSYLAGMSSSRDNQSVQTSELTPGEVSTGFSMTVIPHIMNNRKAILQYNINLSSLDSLTEFSTGDMKVQLPEVSTRSFSQRVTMKCGQTLILAGFEQETNQESKGLGITSGGNSQKYGKSLIIITIEMESAGV</sequence>
<keyword evidence="3" id="KW-0472">Membrane</keyword>
<evidence type="ECO:0000313" key="8">
    <source>
        <dbReference type="Proteomes" id="UP000199053"/>
    </source>
</evidence>
<reference evidence="8" key="1">
    <citation type="submission" date="2016-10" db="EMBL/GenBank/DDBJ databases">
        <authorList>
            <person name="Varghese N."/>
            <person name="Submissions S."/>
        </authorList>
    </citation>
    <scope>NUCLEOTIDE SEQUENCE [LARGE SCALE GENOMIC DNA]</scope>
    <source>
        <strain evidence="8">DSM 16995</strain>
    </source>
</reference>
<dbReference type="GO" id="GO:0009306">
    <property type="term" value="P:protein secretion"/>
    <property type="evidence" value="ECO:0007669"/>
    <property type="project" value="InterPro"/>
</dbReference>
<dbReference type="Proteomes" id="UP000199053">
    <property type="component" value="Unassembled WGS sequence"/>
</dbReference>
<dbReference type="PANTHER" id="PTHR30332:SF24">
    <property type="entry name" value="SECRETIN GSPD-RELATED"/>
    <property type="match status" value="1"/>
</dbReference>
<comment type="subcellular location">
    <subcellularLocation>
        <location evidence="1">Membrane</location>
    </subcellularLocation>
</comment>
<dbReference type="RefSeq" id="WP_092159246.1">
    <property type="nucleotide sequence ID" value="NZ_FNGA01000002.1"/>
</dbReference>
<gene>
    <name evidence="7" type="ORF">SAMN05660337_1194</name>
</gene>
<evidence type="ECO:0000256" key="4">
    <source>
        <dbReference type="RuleBase" id="RU004003"/>
    </source>
</evidence>
<feature type="domain" description="Type II/III secretion system secretin-like" evidence="6">
    <location>
        <begin position="337"/>
        <end position="471"/>
    </location>
</feature>
<dbReference type="EMBL" id="FNGA01000002">
    <property type="protein sequence ID" value="SDK77640.1"/>
    <property type="molecule type" value="Genomic_DNA"/>
</dbReference>
<feature type="region of interest" description="Disordered" evidence="5">
    <location>
        <begin position="176"/>
        <end position="206"/>
    </location>
</feature>
<dbReference type="InterPro" id="IPR050810">
    <property type="entry name" value="Bact_Secretion_Sys_Channel"/>
</dbReference>
<evidence type="ECO:0000256" key="3">
    <source>
        <dbReference type="ARBA" id="ARBA00023136"/>
    </source>
</evidence>
<proteinExistence type="inferred from homology"/>
<evidence type="ECO:0000259" key="6">
    <source>
        <dbReference type="Pfam" id="PF00263"/>
    </source>
</evidence>
<dbReference type="STRING" id="246191.SAMN05660337_1194"/>
<evidence type="ECO:0000313" key="7">
    <source>
        <dbReference type="EMBL" id="SDK77640.1"/>
    </source>
</evidence>
<dbReference type="Pfam" id="PF00263">
    <property type="entry name" value="Secretin"/>
    <property type="match status" value="1"/>
</dbReference>
<keyword evidence="8" id="KW-1185">Reference proteome</keyword>
<accession>A0A1G9END4</accession>
<organism evidence="7 8">
    <name type="scientific">Maridesulfovibrio ferrireducens</name>
    <dbReference type="NCBI Taxonomy" id="246191"/>
    <lineage>
        <taxon>Bacteria</taxon>
        <taxon>Pseudomonadati</taxon>
        <taxon>Thermodesulfobacteriota</taxon>
        <taxon>Desulfovibrionia</taxon>
        <taxon>Desulfovibrionales</taxon>
        <taxon>Desulfovibrionaceae</taxon>
        <taxon>Maridesulfovibrio</taxon>
    </lineage>
</organism>
<dbReference type="GO" id="GO:0016020">
    <property type="term" value="C:membrane"/>
    <property type="evidence" value="ECO:0007669"/>
    <property type="project" value="UniProtKB-SubCell"/>
</dbReference>
<evidence type="ECO:0000256" key="2">
    <source>
        <dbReference type="ARBA" id="ARBA00022729"/>
    </source>
</evidence>
<dbReference type="InterPro" id="IPR004846">
    <property type="entry name" value="T2SS/T3SS_dom"/>
</dbReference>
<protein>
    <submittedName>
        <fullName evidence="7">Type IVB pilus formation outer membrane protein, R64 PilN family</fullName>
    </submittedName>
</protein>
<dbReference type="AlphaFoldDB" id="A0A1G9END4"/>
<comment type="similarity">
    <text evidence="4">Belongs to the bacterial secretin family.</text>
</comment>
<evidence type="ECO:0000256" key="5">
    <source>
        <dbReference type="SAM" id="MobiDB-lite"/>
    </source>
</evidence>